<proteinExistence type="predicted"/>
<comment type="caution">
    <text evidence="3">The sequence shown here is derived from an EMBL/GenBank/DDBJ whole genome shotgun (WGS) entry which is preliminary data.</text>
</comment>
<evidence type="ECO:0000313" key="4">
    <source>
        <dbReference type="Proteomes" id="UP000736164"/>
    </source>
</evidence>
<dbReference type="InterPro" id="IPR039809">
    <property type="entry name" value="Chemokine_b/g/d"/>
</dbReference>
<sequence length="77" mass="9138">GSYENCCLKYVNHVSKTVKRNIIEYRRQKTDGGCNLPAIVFKMRNRKLFCANPNEKWVEDVINKIDRKIKRVRVLLL</sequence>
<dbReference type="GO" id="GO:0006955">
    <property type="term" value="P:immune response"/>
    <property type="evidence" value="ECO:0007669"/>
    <property type="project" value="InterPro"/>
</dbReference>
<dbReference type="PANTHER" id="PTHR12015">
    <property type="entry name" value="SMALL INDUCIBLE CYTOKINE A"/>
    <property type="match status" value="1"/>
</dbReference>
<dbReference type="Proteomes" id="UP000736164">
    <property type="component" value="Unassembled WGS sequence"/>
</dbReference>
<keyword evidence="1" id="KW-0202">Cytokine</keyword>
<dbReference type="GO" id="GO:0005615">
    <property type="term" value="C:extracellular space"/>
    <property type="evidence" value="ECO:0007669"/>
    <property type="project" value="UniProtKB-KW"/>
</dbReference>
<evidence type="ECO:0000259" key="2">
    <source>
        <dbReference type="SMART" id="SM00199"/>
    </source>
</evidence>
<organism evidence="3 4">
    <name type="scientific">Atractosteus spatula</name>
    <name type="common">Alligator gar</name>
    <name type="synonym">Lepisosteus spatula</name>
    <dbReference type="NCBI Taxonomy" id="7917"/>
    <lineage>
        <taxon>Eukaryota</taxon>
        <taxon>Metazoa</taxon>
        <taxon>Chordata</taxon>
        <taxon>Craniata</taxon>
        <taxon>Vertebrata</taxon>
        <taxon>Euteleostomi</taxon>
        <taxon>Actinopterygii</taxon>
        <taxon>Neopterygii</taxon>
        <taxon>Holostei</taxon>
        <taxon>Semionotiformes</taxon>
        <taxon>Lepisosteidae</taxon>
        <taxon>Atractosteus</taxon>
    </lineage>
</organism>
<dbReference type="InterPro" id="IPR036048">
    <property type="entry name" value="Interleukin_8-like_sf"/>
</dbReference>
<dbReference type="InterPro" id="IPR001811">
    <property type="entry name" value="Chemokine_IL8-like_dom"/>
</dbReference>
<dbReference type="PANTHER" id="PTHR12015:SF186">
    <property type="entry name" value="C-C MOTIF CHEMOKINE 21-LIKE-RELATED"/>
    <property type="match status" value="1"/>
</dbReference>
<dbReference type="AlphaFoldDB" id="A0A8J7TB93"/>
<dbReference type="GO" id="GO:0008009">
    <property type="term" value="F:chemokine activity"/>
    <property type="evidence" value="ECO:0007669"/>
    <property type="project" value="InterPro"/>
</dbReference>
<evidence type="ECO:0000256" key="1">
    <source>
        <dbReference type="ARBA" id="ARBA00022514"/>
    </source>
</evidence>
<name>A0A8J7TB93_ATRSP</name>
<protein>
    <submittedName>
        <fullName evidence="3">CCL25 protein</fullName>
    </submittedName>
</protein>
<dbReference type="SUPFAM" id="SSF54117">
    <property type="entry name" value="Interleukin 8-like chemokines"/>
    <property type="match status" value="1"/>
</dbReference>
<feature type="non-terminal residue" evidence="3">
    <location>
        <position position="77"/>
    </location>
</feature>
<dbReference type="SMART" id="SM00199">
    <property type="entry name" value="SCY"/>
    <property type="match status" value="1"/>
</dbReference>
<feature type="domain" description="Chemokine interleukin-8-like" evidence="2">
    <location>
        <begin position="3"/>
        <end position="65"/>
    </location>
</feature>
<dbReference type="Gene3D" id="2.40.50.40">
    <property type="match status" value="1"/>
</dbReference>
<dbReference type="EMBL" id="JAAWVO010033827">
    <property type="protein sequence ID" value="MBN3317074.1"/>
    <property type="molecule type" value="Genomic_DNA"/>
</dbReference>
<keyword evidence="4" id="KW-1185">Reference proteome</keyword>
<dbReference type="Pfam" id="PF00048">
    <property type="entry name" value="IL8"/>
    <property type="match status" value="1"/>
</dbReference>
<accession>A0A8J7TB93</accession>
<gene>
    <name evidence="3" type="primary">Ccl25</name>
    <name evidence="3" type="ORF">GTO95_0010625</name>
</gene>
<evidence type="ECO:0000313" key="3">
    <source>
        <dbReference type="EMBL" id="MBN3317074.1"/>
    </source>
</evidence>
<dbReference type="CDD" id="cd00169">
    <property type="entry name" value="Chemokine"/>
    <property type="match status" value="1"/>
</dbReference>
<feature type="non-terminal residue" evidence="3">
    <location>
        <position position="1"/>
    </location>
</feature>
<reference evidence="3" key="1">
    <citation type="journal article" date="2021" name="Cell">
        <title>Tracing the genetic footprints of vertebrate landing in non-teleost ray-finned fishes.</title>
        <authorList>
            <person name="Bi X."/>
            <person name="Wang K."/>
            <person name="Yang L."/>
            <person name="Pan H."/>
            <person name="Jiang H."/>
            <person name="Wei Q."/>
            <person name="Fang M."/>
            <person name="Yu H."/>
            <person name="Zhu C."/>
            <person name="Cai Y."/>
            <person name="He Y."/>
            <person name="Gan X."/>
            <person name="Zeng H."/>
            <person name="Yu D."/>
            <person name="Zhu Y."/>
            <person name="Jiang H."/>
            <person name="Qiu Q."/>
            <person name="Yang H."/>
            <person name="Zhang Y.E."/>
            <person name="Wang W."/>
            <person name="Zhu M."/>
            <person name="He S."/>
            <person name="Zhang G."/>
        </authorList>
    </citation>
    <scope>NUCLEOTIDE SEQUENCE</scope>
    <source>
        <strain evidence="3">Allg_001</strain>
    </source>
</reference>